<sequence length="241" mass="26780">MSGWRATKALATFEFKRDWLGLVFTAVFALYVGTIISALIDDRFNDSGVSRYLSGMVDWLYTFTIPAFGCAMNRTMFAYWRGDVFTKRLSHWRTMPIPVARMASARMLLAGTTLAAIGAIFFTVQYLLAPALRDRVSPGEWAAAAAVWLCYGLIMNAVILYLEMGFNGRTYVKSYLTICLLLGLISLGAAWQGFSLVGELLDSVREAPVLLPAGTALIAAIALYVMRRAIVKRMESRSYTF</sequence>
<dbReference type="Proteomes" id="UP001161691">
    <property type="component" value="Unassembled WGS sequence"/>
</dbReference>
<proteinExistence type="predicted"/>
<evidence type="ECO:0000313" key="2">
    <source>
        <dbReference type="EMBL" id="MDI4648477.1"/>
    </source>
</evidence>
<feature type="transmembrane region" description="Helical" evidence="1">
    <location>
        <begin position="174"/>
        <end position="197"/>
    </location>
</feature>
<accession>A0ABT6TRP3</accession>
<feature type="transmembrane region" description="Helical" evidence="1">
    <location>
        <begin position="141"/>
        <end position="162"/>
    </location>
</feature>
<keyword evidence="1" id="KW-1133">Transmembrane helix</keyword>
<feature type="transmembrane region" description="Helical" evidence="1">
    <location>
        <begin position="60"/>
        <end position="80"/>
    </location>
</feature>
<evidence type="ECO:0000256" key="1">
    <source>
        <dbReference type="SAM" id="Phobius"/>
    </source>
</evidence>
<dbReference type="RefSeq" id="WP_282911192.1">
    <property type="nucleotide sequence ID" value="NZ_JAGRPV010000001.1"/>
</dbReference>
<protein>
    <recommendedName>
        <fullName evidence="4">ABC-2 family transporter protein</fullName>
    </recommendedName>
</protein>
<feature type="transmembrane region" description="Helical" evidence="1">
    <location>
        <begin position="209"/>
        <end position="226"/>
    </location>
</feature>
<gene>
    <name evidence="2" type="ORF">KB449_26220</name>
</gene>
<name>A0ABT6TRP3_9BACL</name>
<feature type="transmembrane region" description="Helical" evidence="1">
    <location>
        <begin position="20"/>
        <end position="40"/>
    </location>
</feature>
<keyword evidence="1" id="KW-0472">Membrane</keyword>
<organism evidence="2 3">
    <name type="scientific">Cohnella hashimotonis</name>
    <dbReference type="NCBI Taxonomy" id="2826895"/>
    <lineage>
        <taxon>Bacteria</taxon>
        <taxon>Bacillati</taxon>
        <taxon>Bacillota</taxon>
        <taxon>Bacilli</taxon>
        <taxon>Bacillales</taxon>
        <taxon>Paenibacillaceae</taxon>
        <taxon>Cohnella</taxon>
    </lineage>
</organism>
<comment type="caution">
    <text evidence="2">The sequence shown here is derived from an EMBL/GenBank/DDBJ whole genome shotgun (WGS) entry which is preliminary data.</text>
</comment>
<feature type="transmembrane region" description="Helical" evidence="1">
    <location>
        <begin position="107"/>
        <end position="129"/>
    </location>
</feature>
<keyword evidence="3" id="KW-1185">Reference proteome</keyword>
<evidence type="ECO:0000313" key="3">
    <source>
        <dbReference type="Proteomes" id="UP001161691"/>
    </source>
</evidence>
<evidence type="ECO:0008006" key="4">
    <source>
        <dbReference type="Google" id="ProtNLM"/>
    </source>
</evidence>
<dbReference type="EMBL" id="JAGRPV010000001">
    <property type="protein sequence ID" value="MDI4648477.1"/>
    <property type="molecule type" value="Genomic_DNA"/>
</dbReference>
<keyword evidence="1" id="KW-0812">Transmembrane</keyword>
<reference evidence="2" key="1">
    <citation type="submission" date="2023-04" db="EMBL/GenBank/DDBJ databases">
        <title>Comparative genomic analysis of Cohnella hashimotonis sp. nov., isolated from the International Space Station.</title>
        <authorList>
            <person name="Venkateswaran K."/>
            <person name="Simpson A."/>
        </authorList>
    </citation>
    <scope>NUCLEOTIDE SEQUENCE</scope>
    <source>
        <strain evidence="2">F6_2S_P_1</strain>
    </source>
</reference>